<dbReference type="InterPro" id="IPR039421">
    <property type="entry name" value="Type_1_exporter"/>
</dbReference>
<feature type="compositionally biased region" description="Polar residues" evidence="1">
    <location>
        <begin position="271"/>
        <end position="283"/>
    </location>
</feature>
<feature type="region of interest" description="Disordered" evidence="1">
    <location>
        <begin position="430"/>
        <end position="482"/>
    </location>
</feature>
<keyword evidence="6" id="KW-1185">Reference proteome</keyword>
<feature type="compositionally biased region" description="Basic and acidic residues" evidence="1">
    <location>
        <begin position="210"/>
        <end position="221"/>
    </location>
</feature>
<feature type="chain" id="PRO_5042267225" description="ABC transporter domain-containing protein" evidence="3">
    <location>
        <begin position="28"/>
        <end position="1414"/>
    </location>
</feature>
<dbReference type="GO" id="GO:0016887">
    <property type="term" value="F:ATP hydrolysis activity"/>
    <property type="evidence" value="ECO:0007669"/>
    <property type="project" value="InterPro"/>
</dbReference>
<dbReference type="PANTHER" id="PTHR43394">
    <property type="entry name" value="ATP-DEPENDENT PERMEASE MDL1, MITOCHONDRIAL"/>
    <property type="match status" value="1"/>
</dbReference>
<feature type="transmembrane region" description="Helical" evidence="2">
    <location>
        <begin position="850"/>
        <end position="878"/>
    </location>
</feature>
<evidence type="ECO:0000259" key="4">
    <source>
        <dbReference type="PROSITE" id="PS50893"/>
    </source>
</evidence>
<proteinExistence type="predicted"/>
<dbReference type="EMBL" id="BLLK01000069">
    <property type="protein sequence ID" value="GFH60771.1"/>
    <property type="molecule type" value="Genomic_DNA"/>
</dbReference>
<feature type="transmembrane region" description="Helical" evidence="2">
    <location>
        <begin position="1023"/>
        <end position="1044"/>
    </location>
</feature>
<organism evidence="5 6">
    <name type="scientific">Chaetoceros tenuissimus</name>
    <dbReference type="NCBI Taxonomy" id="426638"/>
    <lineage>
        <taxon>Eukaryota</taxon>
        <taxon>Sar</taxon>
        <taxon>Stramenopiles</taxon>
        <taxon>Ochrophyta</taxon>
        <taxon>Bacillariophyta</taxon>
        <taxon>Coscinodiscophyceae</taxon>
        <taxon>Chaetocerotophycidae</taxon>
        <taxon>Chaetocerotales</taxon>
        <taxon>Chaetocerotaceae</taxon>
        <taxon>Chaetoceros</taxon>
    </lineage>
</organism>
<keyword evidence="2" id="KW-0472">Membrane</keyword>
<accession>A0AAD3DCI6</accession>
<gene>
    <name evidence="5" type="ORF">CTEN210_17247</name>
</gene>
<dbReference type="Proteomes" id="UP001054902">
    <property type="component" value="Unassembled WGS sequence"/>
</dbReference>
<feature type="compositionally biased region" description="Basic and acidic residues" evidence="1">
    <location>
        <begin position="94"/>
        <end position="112"/>
    </location>
</feature>
<name>A0AAD3DCI6_9STRA</name>
<dbReference type="Gene3D" id="3.40.50.300">
    <property type="entry name" value="P-loop containing nucleotide triphosphate hydrolases"/>
    <property type="match status" value="1"/>
</dbReference>
<dbReference type="InterPro" id="IPR003439">
    <property type="entry name" value="ABC_transporter-like_ATP-bd"/>
</dbReference>
<keyword evidence="2" id="KW-1133">Transmembrane helix</keyword>
<dbReference type="GO" id="GO:0005524">
    <property type="term" value="F:ATP binding"/>
    <property type="evidence" value="ECO:0007669"/>
    <property type="project" value="InterPro"/>
</dbReference>
<feature type="domain" description="ABC transporter" evidence="4">
    <location>
        <begin position="1123"/>
        <end position="1407"/>
    </location>
</feature>
<evidence type="ECO:0000256" key="1">
    <source>
        <dbReference type="SAM" id="MobiDB-lite"/>
    </source>
</evidence>
<evidence type="ECO:0000313" key="5">
    <source>
        <dbReference type="EMBL" id="GFH60771.1"/>
    </source>
</evidence>
<feature type="transmembrane region" description="Helical" evidence="2">
    <location>
        <begin position="705"/>
        <end position="727"/>
    </location>
</feature>
<feature type="compositionally biased region" description="Basic and acidic residues" evidence="1">
    <location>
        <begin position="440"/>
        <end position="458"/>
    </location>
</feature>
<evidence type="ECO:0000256" key="2">
    <source>
        <dbReference type="SAM" id="Phobius"/>
    </source>
</evidence>
<feature type="compositionally biased region" description="Polar residues" evidence="1">
    <location>
        <begin position="297"/>
        <end position="319"/>
    </location>
</feature>
<dbReference type="InterPro" id="IPR027417">
    <property type="entry name" value="P-loop_NTPase"/>
</dbReference>
<feature type="compositionally biased region" description="Basic and acidic residues" evidence="1">
    <location>
        <begin position="128"/>
        <end position="137"/>
    </location>
</feature>
<feature type="region of interest" description="Disordered" evidence="1">
    <location>
        <begin position="649"/>
        <end position="668"/>
    </location>
</feature>
<dbReference type="PANTHER" id="PTHR43394:SF1">
    <property type="entry name" value="ATP-BINDING CASSETTE SUB-FAMILY B MEMBER 10, MITOCHONDRIAL"/>
    <property type="match status" value="1"/>
</dbReference>
<feature type="compositionally biased region" description="Low complexity" evidence="1">
    <location>
        <begin position="656"/>
        <end position="668"/>
    </location>
</feature>
<protein>
    <recommendedName>
        <fullName evidence="4">ABC transporter domain-containing protein</fullName>
    </recommendedName>
</protein>
<keyword evidence="2" id="KW-0812">Transmembrane</keyword>
<feature type="compositionally biased region" description="Basic and acidic residues" evidence="1">
    <location>
        <begin position="187"/>
        <end position="202"/>
    </location>
</feature>
<comment type="caution">
    <text evidence="5">The sequence shown here is derived from an EMBL/GenBank/DDBJ whole genome shotgun (WGS) entry which is preliminary data.</text>
</comment>
<dbReference type="GO" id="GO:0015421">
    <property type="term" value="F:ABC-type oligopeptide transporter activity"/>
    <property type="evidence" value="ECO:0007669"/>
    <property type="project" value="TreeGrafter"/>
</dbReference>
<feature type="region of interest" description="Disordered" evidence="1">
    <location>
        <begin position="30"/>
        <end position="350"/>
    </location>
</feature>
<evidence type="ECO:0000313" key="6">
    <source>
        <dbReference type="Proteomes" id="UP001054902"/>
    </source>
</evidence>
<evidence type="ECO:0000256" key="3">
    <source>
        <dbReference type="SAM" id="SignalP"/>
    </source>
</evidence>
<feature type="signal peptide" evidence="3">
    <location>
        <begin position="1"/>
        <end position="27"/>
    </location>
</feature>
<dbReference type="SUPFAM" id="SSF52540">
    <property type="entry name" value="P-loop containing nucleoside triphosphate hydrolases"/>
    <property type="match status" value="1"/>
</dbReference>
<dbReference type="PROSITE" id="PS50893">
    <property type="entry name" value="ABC_TRANSPORTER_2"/>
    <property type="match status" value="1"/>
</dbReference>
<sequence>MVSFNDTFLSRLILLGIWISKSSYVAANIPPPPPPGVPQFGNGQTHQRPRPPSIHDNPMKKTAGDVNAKPPPPPPNQVVKEKVEEKEEYSEQIMSRKEAEDFIKNFDMEKSKSSRHKISSRPPPPITQEKDESDSKQSLKSFIENIERKNIHGNAQNEMGKIATPPPPINQQLDVNDVIENDSFEMSNKEVDSNRLDGKEDQEWIVPKDMQFRAEPEKTRETLQGSEEETLAPLVENRQPTGYPRTYPQRPLPHQRPPNSIAPRNYDYHQRNQQSQQNLHRPNQMQPPPPQQMQQQRYPNSQDGFSQQDRNMLQPQSQGYRPMPPHQYPNQNIGPGALIPHRPQTPQRRGMGFGQSIFQKVGQSLDALSDVDGMIAQRAQSVLKTVSSSSDSIAGGVSNVMRKTVFTSLDSVTGIKENIKDQVRGRMSNIFGGAPTSASEARDQWEDDRRRTVTENRRRAILGTSRSSGDEHEGESSFEDSPLHQVLYGTAPEIQTDEHGQDVNCEEGQQDIQDWDHSDPQKVSLEECSDETQVNDDNQIEENPFAVLAYPTSSNLDEDDSSDIEDVDDDLVDPTTIFIQSETRSPRAQTPATFDFEDEPLSIMQKFGGLFQLPKLPSFGKRIKSDFDLSGWDDDDDWEVNPQKKVVQTRREIRRSTTGSSSSGNSVNELLERYETSSSVAKKATTSLVTNADIRQLRRLGKSKAVFDLMAVGFLYLTVTEMFRLYGTSFNMQQWRMPQSMDDFSMTLRQISSTFGISDSSFFGSWAPYAIVSFFLANCNGHIFIQPKIQEISQALSIRVESIVLYSQLFLRSITGIPCDQSLQKISADAAAKQCATIVEIARLRTFVSVAVMVIFLGSVAVVKPIFIGIVTAVLQFATMSELREMPFEWGIIGEKSKKIISQLGSVTLSLLHEEVGVLQSNPMSIVSSASVMFALVFLSQMPVFERVRKIGTTKADNFVNKNVGDLLQIVSNLGGSSASRLGLQIQGDSVKKMISQIQSMLVSTKKKDPSLETANTILFFRLLAYTIVSTIICGAPVAVHALVTSMNGQGVGTETIGVAIVMMWTMKLLQNAVKNAICSSNISSSAQLGSFLYDVANTMREIETTSRQGNPNSSPSSLTKGIEISDLWAAHSGKRAWACRGINFNCKAGEVVVVLGEECSGKTKLLTTIAEVVVSPPQIGKTTNIARGKVSIGGVDVQNWNQTQLRGKVGIFLNDAKTLDCMSELHSGQMLKDILRPGTPSSTSNSAVESALQIANQFIGMTNMIAKLPEKLETRITCNEEDLSLDPKLTLLSSSEWSKVLLTKLFAQIVMSNDNPMASPSTLSKSLVGSILLLDDVTTHLDEITEAKLLKSLKNSGVATIITSKRWSVGRYASRIIVMKDGSIIESGTHSELMAKGADNSIYAAQWSKIMSN</sequence>
<dbReference type="Pfam" id="PF00005">
    <property type="entry name" value="ABC_tran"/>
    <property type="match status" value="1"/>
</dbReference>
<feature type="transmembrane region" description="Helical" evidence="2">
    <location>
        <begin position="926"/>
        <end position="945"/>
    </location>
</feature>
<keyword evidence="3" id="KW-0732">Signal</keyword>
<reference evidence="5 6" key="1">
    <citation type="journal article" date="2021" name="Sci. Rep.">
        <title>The genome of the diatom Chaetoceros tenuissimus carries an ancient integrated fragment of an extant virus.</title>
        <authorList>
            <person name="Hongo Y."/>
            <person name="Kimura K."/>
            <person name="Takaki Y."/>
            <person name="Yoshida Y."/>
            <person name="Baba S."/>
            <person name="Kobayashi G."/>
            <person name="Nagasaki K."/>
            <person name="Hano T."/>
            <person name="Tomaru Y."/>
        </authorList>
    </citation>
    <scope>NUCLEOTIDE SEQUENCE [LARGE SCALE GENOMIC DNA]</scope>
    <source>
        <strain evidence="5 6">NIES-3715</strain>
    </source>
</reference>